<dbReference type="InterPro" id="IPR000524">
    <property type="entry name" value="Tscrpt_reg_HTH_GntR"/>
</dbReference>
<dbReference type="GO" id="GO:0003677">
    <property type="term" value="F:DNA binding"/>
    <property type="evidence" value="ECO:0007669"/>
    <property type="project" value="UniProtKB-KW"/>
</dbReference>
<evidence type="ECO:0000313" key="8">
    <source>
        <dbReference type="Proteomes" id="UP000579281"/>
    </source>
</evidence>
<dbReference type="Gene3D" id="3.90.1150.10">
    <property type="entry name" value="Aspartate Aminotransferase, domain 1"/>
    <property type="match status" value="1"/>
</dbReference>
<gene>
    <name evidence="7" type="ORF">HNQ80_004706</name>
</gene>
<dbReference type="SUPFAM" id="SSF46785">
    <property type="entry name" value="Winged helix' DNA-binding domain"/>
    <property type="match status" value="1"/>
</dbReference>
<name>A0A841L612_9FIRM</name>
<evidence type="ECO:0000256" key="2">
    <source>
        <dbReference type="ARBA" id="ARBA00022898"/>
    </source>
</evidence>
<dbReference type="PROSITE" id="PS50949">
    <property type="entry name" value="HTH_GNTR"/>
    <property type="match status" value="1"/>
</dbReference>
<dbReference type="InterPro" id="IPR036390">
    <property type="entry name" value="WH_DNA-bd_sf"/>
</dbReference>
<evidence type="ECO:0000256" key="3">
    <source>
        <dbReference type="ARBA" id="ARBA00023015"/>
    </source>
</evidence>
<comment type="caution">
    <text evidence="7">The sequence shown here is derived from an EMBL/GenBank/DDBJ whole genome shotgun (WGS) entry which is preliminary data.</text>
</comment>
<sequence length="497" mass="55887">MNILIDKSSMIPIHQQLYQQISDRILSGLMKEGERLPSIRSMSESLTLSPMTIVKVYQQLEDHGLIERAHGKGTFVKRKDLLKNTQKDDLSNPYQWQISISDYLSRSRFRYNPSLSAGYSGYNLSIASLNHQLLPTKRILKEAYSLLEKNLDSLGKYGPVQGDLSFRETAAQYLKNKGIVTSAQNILVTSGAQQGISLIAHTFVGPGDIVIMEAPTYPGAIDIFKSRGATILTVPVDTEGMRTDLLLSLCDKYSPKLIYTIPRFHNPTGYSMSQRRKIELLAIAHHNNCMIIEDDPWSEITYSTIKAKPLKSMDTLGHIIYLKSFSKIIGPGYRVCAMVAEGSILDRLIAAKANLDSGAPLLTQKAIIPFLESNAMVQYLRQLNLTLSYRRDKMIKVLKANAPTGVTWTIPEGGVVIWVTLPKHFDIDSLFYRSVADHNISFLPGTVCYANEPEFNHLRLCFSYLDEDELEICILSLCRLIRDMMEHQGNHSPLPMI</sequence>
<dbReference type="EMBL" id="JACHEN010000041">
    <property type="protein sequence ID" value="MBB6218532.1"/>
    <property type="molecule type" value="Genomic_DNA"/>
</dbReference>
<dbReference type="Pfam" id="PF00392">
    <property type="entry name" value="GntR"/>
    <property type="match status" value="1"/>
</dbReference>
<dbReference type="SMART" id="SM00345">
    <property type="entry name" value="HTH_GNTR"/>
    <property type="match status" value="1"/>
</dbReference>
<dbReference type="AlphaFoldDB" id="A0A841L612"/>
<dbReference type="Proteomes" id="UP000579281">
    <property type="component" value="Unassembled WGS sequence"/>
</dbReference>
<dbReference type="CDD" id="cd00609">
    <property type="entry name" value="AAT_like"/>
    <property type="match status" value="1"/>
</dbReference>
<evidence type="ECO:0000256" key="5">
    <source>
        <dbReference type="ARBA" id="ARBA00023163"/>
    </source>
</evidence>
<organism evidence="7 8">
    <name type="scientific">Anaerosolibacter carboniphilus</name>
    <dbReference type="NCBI Taxonomy" id="1417629"/>
    <lineage>
        <taxon>Bacteria</taxon>
        <taxon>Bacillati</taxon>
        <taxon>Bacillota</taxon>
        <taxon>Clostridia</taxon>
        <taxon>Peptostreptococcales</taxon>
        <taxon>Thermotaleaceae</taxon>
        <taxon>Anaerosolibacter</taxon>
    </lineage>
</organism>
<keyword evidence="4 7" id="KW-0238">DNA-binding</keyword>
<keyword evidence="2" id="KW-0663">Pyridoxal phosphate</keyword>
<dbReference type="Gene3D" id="3.40.640.10">
    <property type="entry name" value="Type I PLP-dependent aspartate aminotransferase-like (Major domain)"/>
    <property type="match status" value="1"/>
</dbReference>
<protein>
    <submittedName>
        <fullName evidence="7">DNA-binding transcriptional MocR family regulator</fullName>
    </submittedName>
</protein>
<keyword evidence="8" id="KW-1185">Reference proteome</keyword>
<proteinExistence type="inferred from homology"/>
<reference evidence="7 8" key="1">
    <citation type="submission" date="2020-08" db="EMBL/GenBank/DDBJ databases">
        <title>Genomic Encyclopedia of Type Strains, Phase IV (KMG-IV): sequencing the most valuable type-strain genomes for metagenomic binning, comparative biology and taxonomic classification.</title>
        <authorList>
            <person name="Goeker M."/>
        </authorList>
    </citation>
    <scope>NUCLEOTIDE SEQUENCE [LARGE SCALE GENOMIC DNA]</scope>
    <source>
        <strain evidence="7 8">DSM 103526</strain>
    </source>
</reference>
<dbReference type="Pfam" id="PF00155">
    <property type="entry name" value="Aminotran_1_2"/>
    <property type="match status" value="1"/>
</dbReference>
<dbReference type="CDD" id="cd07377">
    <property type="entry name" value="WHTH_GntR"/>
    <property type="match status" value="1"/>
</dbReference>
<evidence type="ECO:0000259" key="6">
    <source>
        <dbReference type="PROSITE" id="PS50949"/>
    </source>
</evidence>
<dbReference type="InterPro" id="IPR004839">
    <property type="entry name" value="Aminotransferase_I/II_large"/>
</dbReference>
<dbReference type="InterPro" id="IPR015424">
    <property type="entry name" value="PyrdxlP-dep_Trfase"/>
</dbReference>
<dbReference type="GO" id="GO:0003824">
    <property type="term" value="F:catalytic activity"/>
    <property type="evidence" value="ECO:0007669"/>
    <property type="project" value="UniProtKB-ARBA"/>
</dbReference>
<keyword evidence="3" id="KW-0805">Transcription regulation</keyword>
<dbReference type="SUPFAM" id="SSF53383">
    <property type="entry name" value="PLP-dependent transferases"/>
    <property type="match status" value="1"/>
</dbReference>
<dbReference type="GO" id="GO:0030170">
    <property type="term" value="F:pyridoxal phosphate binding"/>
    <property type="evidence" value="ECO:0007669"/>
    <property type="project" value="InterPro"/>
</dbReference>
<dbReference type="RefSeq" id="WP_184313087.1">
    <property type="nucleotide sequence ID" value="NZ_JACHEN010000041.1"/>
</dbReference>
<dbReference type="PANTHER" id="PTHR46577:SF1">
    <property type="entry name" value="HTH-TYPE TRANSCRIPTIONAL REGULATORY PROTEIN GABR"/>
    <property type="match status" value="1"/>
</dbReference>
<dbReference type="InterPro" id="IPR015422">
    <property type="entry name" value="PyrdxlP-dep_Trfase_small"/>
</dbReference>
<evidence type="ECO:0000313" key="7">
    <source>
        <dbReference type="EMBL" id="MBB6218532.1"/>
    </source>
</evidence>
<dbReference type="InterPro" id="IPR051446">
    <property type="entry name" value="HTH_trans_reg/aminotransferase"/>
</dbReference>
<dbReference type="PANTHER" id="PTHR46577">
    <property type="entry name" value="HTH-TYPE TRANSCRIPTIONAL REGULATORY PROTEIN GABR"/>
    <property type="match status" value="1"/>
</dbReference>
<accession>A0A841L612</accession>
<evidence type="ECO:0000256" key="1">
    <source>
        <dbReference type="ARBA" id="ARBA00005384"/>
    </source>
</evidence>
<dbReference type="Gene3D" id="1.10.10.10">
    <property type="entry name" value="Winged helix-like DNA-binding domain superfamily/Winged helix DNA-binding domain"/>
    <property type="match status" value="1"/>
</dbReference>
<dbReference type="InterPro" id="IPR015421">
    <property type="entry name" value="PyrdxlP-dep_Trfase_major"/>
</dbReference>
<feature type="domain" description="HTH gntR-type" evidence="6">
    <location>
        <begin position="11"/>
        <end position="79"/>
    </location>
</feature>
<dbReference type="InterPro" id="IPR036388">
    <property type="entry name" value="WH-like_DNA-bd_sf"/>
</dbReference>
<comment type="similarity">
    <text evidence="1">In the C-terminal section; belongs to the class-I pyridoxal-phosphate-dependent aminotransferase family.</text>
</comment>
<evidence type="ECO:0000256" key="4">
    <source>
        <dbReference type="ARBA" id="ARBA00023125"/>
    </source>
</evidence>
<keyword evidence="5" id="KW-0804">Transcription</keyword>
<dbReference type="GO" id="GO:0003700">
    <property type="term" value="F:DNA-binding transcription factor activity"/>
    <property type="evidence" value="ECO:0007669"/>
    <property type="project" value="InterPro"/>
</dbReference>